<dbReference type="EMBL" id="LDPR01000021">
    <property type="protein sequence ID" value="KLO34787.1"/>
    <property type="molecule type" value="Genomic_DNA"/>
</dbReference>
<organism evidence="1 2">
    <name type="scientific">Mycobacterium haemophilum</name>
    <dbReference type="NCBI Taxonomy" id="29311"/>
    <lineage>
        <taxon>Bacteria</taxon>
        <taxon>Bacillati</taxon>
        <taxon>Actinomycetota</taxon>
        <taxon>Actinomycetes</taxon>
        <taxon>Mycobacteriales</taxon>
        <taxon>Mycobacteriaceae</taxon>
        <taxon>Mycobacterium</taxon>
    </lineage>
</organism>
<sequence>MAMRQRSTIDHPVSGARIIPIAVLRQKEVLEQKYRTRPTMRTHSDTQEMKVKEYGAGKCSCVITDITFAMTAHNIPPDMAPVKAARIQSIDSFM</sequence>
<gene>
    <name evidence="1" type="ORF">ABH38_17780</name>
</gene>
<keyword evidence="2" id="KW-1185">Reference proteome</keyword>
<comment type="caution">
    <text evidence="1">The sequence shown here is derived from an EMBL/GenBank/DDBJ whole genome shotgun (WGS) entry which is preliminary data.</text>
</comment>
<protein>
    <submittedName>
        <fullName evidence="1">Uncharacterized protein</fullName>
    </submittedName>
</protein>
<dbReference type="AlphaFoldDB" id="A0A0I9XIQ7"/>
<name>A0A0I9XIQ7_9MYCO</name>
<reference evidence="1 2" key="1">
    <citation type="submission" date="2015-05" db="EMBL/GenBank/DDBJ databases">
        <title>Genome sequence of Mycobacterium haemophilum.</title>
        <authorList>
            <person name="Greninger A.L."/>
            <person name="Cunningham G."/>
            <person name="Miller S."/>
        </authorList>
    </citation>
    <scope>NUCLEOTIDE SEQUENCE [LARGE SCALE GENOMIC DNA]</scope>
    <source>
        <strain evidence="2">UC1</strain>
    </source>
</reference>
<evidence type="ECO:0000313" key="1">
    <source>
        <dbReference type="EMBL" id="KLO34787.1"/>
    </source>
</evidence>
<accession>A0A0I9XIQ7</accession>
<dbReference type="Proteomes" id="UP000036334">
    <property type="component" value="Unassembled WGS sequence"/>
</dbReference>
<proteinExistence type="predicted"/>
<evidence type="ECO:0000313" key="2">
    <source>
        <dbReference type="Proteomes" id="UP000036334"/>
    </source>
</evidence>